<dbReference type="InterPro" id="IPR041704">
    <property type="entry name" value="CFLE_GH18"/>
</dbReference>
<accession>A0ABW5PF18</accession>
<dbReference type="InterPro" id="IPR001223">
    <property type="entry name" value="Glyco_hydro18_cat"/>
</dbReference>
<dbReference type="Pfam" id="PF00704">
    <property type="entry name" value="Glyco_hydro_18"/>
    <property type="match status" value="1"/>
</dbReference>
<dbReference type="SMART" id="SM00636">
    <property type="entry name" value="Glyco_18"/>
    <property type="match status" value="1"/>
</dbReference>
<feature type="domain" description="GH18" evidence="5">
    <location>
        <begin position="123"/>
        <end position="442"/>
    </location>
</feature>
<keyword evidence="7" id="KW-1185">Reference proteome</keyword>
<dbReference type="InterPro" id="IPR036779">
    <property type="entry name" value="LysM_dom_sf"/>
</dbReference>
<dbReference type="PANTHER" id="PTHR46066:SF2">
    <property type="entry name" value="CHITINASE DOMAIN-CONTAINING PROTEIN 1"/>
    <property type="match status" value="1"/>
</dbReference>
<protein>
    <submittedName>
        <fullName evidence="6">Glycosyl hydrolase family 18 protein</fullName>
    </submittedName>
</protein>
<dbReference type="SUPFAM" id="SSF51445">
    <property type="entry name" value="(Trans)glycosidases"/>
    <property type="match status" value="1"/>
</dbReference>
<evidence type="ECO:0000259" key="5">
    <source>
        <dbReference type="PROSITE" id="PS51910"/>
    </source>
</evidence>
<feature type="chain" id="PRO_5047227399" evidence="3">
    <location>
        <begin position="24"/>
        <end position="442"/>
    </location>
</feature>
<dbReference type="EMBL" id="JBHUME010000009">
    <property type="protein sequence ID" value="MFD2613982.1"/>
    <property type="molecule type" value="Genomic_DNA"/>
</dbReference>
<dbReference type="PROSITE" id="PS51910">
    <property type="entry name" value="GH18_2"/>
    <property type="match status" value="1"/>
</dbReference>
<reference evidence="7" key="1">
    <citation type="journal article" date="2019" name="Int. J. Syst. Evol. Microbiol.">
        <title>The Global Catalogue of Microorganisms (GCM) 10K type strain sequencing project: providing services to taxonomists for standard genome sequencing and annotation.</title>
        <authorList>
            <consortium name="The Broad Institute Genomics Platform"/>
            <consortium name="The Broad Institute Genome Sequencing Center for Infectious Disease"/>
            <person name="Wu L."/>
            <person name="Ma J."/>
        </authorList>
    </citation>
    <scope>NUCLEOTIDE SEQUENCE [LARGE SCALE GENOMIC DNA]</scope>
    <source>
        <strain evidence="7">KCTC 3950</strain>
    </source>
</reference>
<feature type="domain" description="LysM" evidence="4">
    <location>
        <begin position="72"/>
        <end position="115"/>
    </location>
</feature>
<evidence type="ECO:0000313" key="7">
    <source>
        <dbReference type="Proteomes" id="UP001597541"/>
    </source>
</evidence>
<keyword evidence="3" id="KW-0732">Signal</keyword>
<keyword evidence="2" id="KW-0326">Glycosidase</keyword>
<feature type="domain" description="LysM" evidence="4">
    <location>
        <begin position="25"/>
        <end position="69"/>
    </location>
</feature>
<dbReference type="InterPro" id="IPR017853">
    <property type="entry name" value="GH"/>
</dbReference>
<proteinExistence type="predicted"/>
<dbReference type="SMART" id="SM00257">
    <property type="entry name" value="LysM"/>
    <property type="match status" value="2"/>
</dbReference>
<dbReference type="PROSITE" id="PS51782">
    <property type="entry name" value="LYSM"/>
    <property type="match status" value="2"/>
</dbReference>
<name>A0ABW5PF18_9BACL</name>
<dbReference type="InterPro" id="IPR018392">
    <property type="entry name" value="LysM"/>
</dbReference>
<dbReference type="PANTHER" id="PTHR46066">
    <property type="entry name" value="CHITINASE DOMAIN-CONTAINING PROTEIN 1 FAMILY MEMBER"/>
    <property type="match status" value="1"/>
</dbReference>
<dbReference type="CDD" id="cd02874">
    <property type="entry name" value="GH18_CFLE_spore_hydrolase"/>
    <property type="match status" value="1"/>
</dbReference>
<keyword evidence="1 6" id="KW-0378">Hydrolase</keyword>
<dbReference type="Gene3D" id="3.10.350.10">
    <property type="entry name" value="LysM domain"/>
    <property type="match status" value="2"/>
</dbReference>
<dbReference type="GO" id="GO:0016787">
    <property type="term" value="F:hydrolase activity"/>
    <property type="evidence" value="ECO:0007669"/>
    <property type="project" value="UniProtKB-KW"/>
</dbReference>
<dbReference type="RefSeq" id="WP_377604342.1">
    <property type="nucleotide sequence ID" value="NZ_JBHUME010000009.1"/>
</dbReference>
<sequence length="442" mass="49597">MKKGLLSLGFAVFMLCFPLAAHAQVIHEVQSGDSLSSISKQYGVKSQTLAKLNGLAKNSGLVLGQALLLPGTTYIVQNGESLWEIAKRHAITEASLKKANRLPSSAIRKGQKLYIPHPPKTMIWNGAYFVPKDQYFNEWILGNYRKTLSAAFVFEYPANYDGSLTPLATENKAITEAWKKGIPPYATVTNISSKGFDPALAHHLMANTARRKAFINNIYSLLHAKNYKGVVIDFEQVWPKDRHWLNLFMKELGARVHPAGMQVLIAVPPKEGDKVPSHSAAYDYKSLGKSVDKLFLMTYDWHWPGGPSGPIAPINRVRATIRYALTVAPKSKIMLGIPQYAYDWDLSGSSRQGKAYSAQRAVDLYTGYRSQIRYDEQAAAPSFRYVDKDGSQHEVWFEDPRSLMAKFHLVKEFGLYGIGAWHLGLTMPQTERILMDEFIIKR</sequence>
<gene>
    <name evidence="6" type="ORF">ACFSUF_16320</name>
</gene>
<evidence type="ECO:0000313" key="6">
    <source>
        <dbReference type="EMBL" id="MFD2613982.1"/>
    </source>
</evidence>
<dbReference type="SUPFAM" id="SSF54106">
    <property type="entry name" value="LysM domain"/>
    <property type="match status" value="2"/>
</dbReference>
<organism evidence="6 7">
    <name type="scientific">Paenibacillus gansuensis</name>
    <dbReference type="NCBI Taxonomy" id="306542"/>
    <lineage>
        <taxon>Bacteria</taxon>
        <taxon>Bacillati</taxon>
        <taxon>Bacillota</taxon>
        <taxon>Bacilli</taxon>
        <taxon>Bacillales</taxon>
        <taxon>Paenibacillaceae</taxon>
        <taxon>Paenibacillus</taxon>
    </lineage>
</organism>
<evidence type="ECO:0000259" key="4">
    <source>
        <dbReference type="PROSITE" id="PS51782"/>
    </source>
</evidence>
<dbReference type="Pfam" id="PF01476">
    <property type="entry name" value="LysM"/>
    <property type="match status" value="2"/>
</dbReference>
<evidence type="ECO:0000256" key="1">
    <source>
        <dbReference type="ARBA" id="ARBA00022801"/>
    </source>
</evidence>
<dbReference type="Gene3D" id="3.20.20.80">
    <property type="entry name" value="Glycosidases"/>
    <property type="match status" value="1"/>
</dbReference>
<dbReference type="Gene3D" id="3.10.50.10">
    <property type="match status" value="1"/>
</dbReference>
<dbReference type="InterPro" id="IPR029070">
    <property type="entry name" value="Chitinase_insertion_sf"/>
</dbReference>
<feature type="signal peptide" evidence="3">
    <location>
        <begin position="1"/>
        <end position="23"/>
    </location>
</feature>
<dbReference type="Proteomes" id="UP001597541">
    <property type="component" value="Unassembled WGS sequence"/>
</dbReference>
<dbReference type="CDD" id="cd00118">
    <property type="entry name" value="LysM"/>
    <property type="match status" value="2"/>
</dbReference>
<dbReference type="InterPro" id="IPR011583">
    <property type="entry name" value="Chitinase_II/V-like_cat"/>
</dbReference>
<comment type="caution">
    <text evidence="6">The sequence shown here is derived from an EMBL/GenBank/DDBJ whole genome shotgun (WGS) entry which is preliminary data.</text>
</comment>
<evidence type="ECO:0000256" key="2">
    <source>
        <dbReference type="ARBA" id="ARBA00023295"/>
    </source>
</evidence>
<evidence type="ECO:0000256" key="3">
    <source>
        <dbReference type="SAM" id="SignalP"/>
    </source>
</evidence>